<accession>A0A1R0FCF3</accession>
<comment type="similarity">
    <text evidence="1">Belongs to the inositol monophosphatase superfamily.</text>
</comment>
<dbReference type="GO" id="GO:0006020">
    <property type="term" value="P:inositol metabolic process"/>
    <property type="evidence" value="ECO:0007669"/>
    <property type="project" value="TreeGrafter"/>
</dbReference>
<dbReference type="PANTHER" id="PTHR20854">
    <property type="entry name" value="INOSITOL MONOPHOSPHATASE"/>
    <property type="match status" value="1"/>
</dbReference>
<feature type="binding site" evidence="5">
    <location>
        <position position="92"/>
    </location>
    <ligand>
        <name>Mg(2+)</name>
        <dbReference type="ChEBI" id="CHEBI:18420"/>
        <label>1</label>
        <note>catalytic</note>
    </ligand>
</feature>
<dbReference type="Pfam" id="PF00459">
    <property type="entry name" value="Inositol_P"/>
    <property type="match status" value="1"/>
</dbReference>
<name>A0A1R0FCF3_9HYPH</name>
<keyword evidence="7" id="KW-1185">Reference proteome</keyword>
<dbReference type="OrthoDB" id="9785695at2"/>
<feature type="binding site" evidence="5">
    <location>
        <position position="210"/>
    </location>
    <ligand>
        <name>Mg(2+)</name>
        <dbReference type="ChEBI" id="CHEBI:18420"/>
        <label>1</label>
        <note>catalytic</note>
    </ligand>
</feature>
<dbReference type="GO" id="GO:0046854">
    <property type="term" value="P:phosphatidylinositol phosphate biosynthetic process"/>
    <property type="evidence" value="ECO:0007669"/>
    <property type="project" value="InterPro"/>
</dbReference>
<gene>
    <name evidence="6" type="ORF">PEB0149_021520</name>
</gene>
<comment type="cofactor">
    <cofactor evidence="5">
        <name>Mg(2+)</name>
        <dbReference type="ChEBI" id="CHEBI:18420"/>
    </cofactor>
</comment>
<proteinExistence type="inferred from homology"/>
<dbReference type="AlphaFoldDB" id="A0A1R0FCF3"/>
<keyword evidence="3 6" id="KW-0378">Hydrolase</keyword>
<dbReference type="EC" id="3.1.3.25" evidence="6"/>
<feature type="binding site" evidence="5">
    <location>
        <position position="93"/>
    </location>
    <ligand>
        <name>Mg(2+)</name>
        <dbReference type="ChEBI" id="CHEBI:18420"/>
        <label>2</label>
    </ligand>
</feature>
<dbReference type="EMBL" id="LXYT01000001">
    <property type="protein sequence ID" value="OLY44677.1"/>
    <property type="molecule type" value="Genomic_DNA"/>
</dbReference>
<dbReference type="GO" id="GO:0007165">
    <property type="term" value="P:signal transduction"/>
    <property type="evidence" value="ECO:0007669"/>
    <property type="project" value="TreeGrafter"/>
</dbReference>
<dbReference type="CDD" id="cd01638">
    <property type="entry name" value="CysQ"/>
    <property type="match status" value="1"/>
</dbReference>
<dbReference type="PANTHER" id="PTHR20854:SF4">
    <property type="entry name" value="INOSITOL-1-MONOPHOSPHATASE-RELATED"/>
    <property type="match status" value="1"/>
</dbReference>
<organism evidence="6 7">
    <name type="scientific">Bartonella apis</name>
    <dbReference type="NCBI Taxonomy" id="1686310"/>
    <lineage>
        <taxon>Bacteria</taxon>
        <taxon>Pseudomonadati</taxon>
        <taxon>Pseudomonadota</taxon>
        <taxon>Alphaproteobacteria</taxon>
        <taxon>Hyphomicrobiales</taxon>
        <taxon>Bartonellaceae</taxon>
        <taxon>Bartonella</taxon>
    </lineage>
</organism>
<dbReference type="PRINTS" id="PR00377">
    <property type="entry name" value="IMPHPHTASES"/>
</dbReference>
<evidence type="ECO:0000313" key="7">
    <source>
        <dbReference type="Proteomes" id="UP000187344"/>
    </source>
</evidence>
<feature type="binding site" evidence="5">
    <location>
        <position position="72"/>
    </location>
    <ligand>
        <name>Mg(2+)</name>
        <dbReference type="ChEBI" id="CHEBI:18420"/>
        <label>1</label>
        <note>catalytic</note>
    </ligand>
</feature>
<keyword evidence="4 5" id="KW-0460">Magnesium</keyword>
<protein>
    <submittedName>
        <fullName evidence="6">Myo-inositol-1(Or 4)-monophosphatase</fullName>
        <ecNumber evidence="6">3.1.3.25</ecNumber>
    </submittedName>
</protein>
<dbReference type="Gene3D" id="3.40.190.80">
    <property type="match status" value="1"/>
</dbReference>
<evidence type="ECO:0000256" key="1">
    <source>
        <dbReference type="ARBA" id="ARBA00009759"/>
    </source>
</evidence>
<evidence type="ECO:0000256" key="2">
    <source>
        <dbReference type="ARBA" id="ARBA00022723"/>
    </source>
</evidence>
<comment type="caution">
    <text evidence="6">The sequence shown here is derived from an EMBL/GenBank/DDBJ whole genome shotgun (WGS) entry which is preliminary data.</text>
</comment>
<evidence type="ECO:0000256" key="4">
    <source>
        <dbReference type="ARBA" id="ARBA00022842"/>
    </source>
</evidence>
<dbReference type="Proteomes" id="UP000187344">
    <property type="component" value="Unassembled WGS sequence"/>
</dbReference>
<evidence type="ECO:0000256" key="5">
    <source>
        <dbReference type="PIRSR" id="PIRSR600760-2"/>
    </source>
</evidence>
<feature type="binding site" evidence="5">
    <location>
        <position position="90"/>
    </location>
    <ligand>
        <name>Mg(2+)</name>
        <dbReference type="ChEBI" id="CHEBI:18420"/>
        <label>2</label>
    </ligand>
</feature>
<dbReference type="RefSeq" id="WP_075869777.1">
    <property type="nucleotide sequence ID" value="NZ_LXYT01000001.1"/>
</dbReference>
<dbReference type="GO" id="GO:0008934">
    <property type="term" value="F:inositol monophosphate 1-phosphatase activity"/>
    <property type="evidence" value="ECO:0007669"/>
    <property type="project" value="TreeGrafter"/>
</dbReference>
<dbReference type="InterPro" id="IPR020550">
    <property type="entry name" value="Inositol_monophosphatase_CS"/>
</dbReference>
<dbReference type="PROSITE" id="PS00630">
    <property type="entry name" value="IMP_2"/>
    <property type="match status" value="1"/>
</dbReference>
<sequence length="266" mass="29307">MLENNVHNSEDLALIANAAQQAGKTALSFFGHDPKVWIKPGNSPVSEGDFAADKVLKELLLTARPDYGWISEETRDERPHNDYKRYFVVDPIDGTRGFLSGSKHWCVSVAVVEDGISQVGVLDCPATRSVYKAERGKGASLNGNKLPLLEGHEGKLVVSATGKFEAKLPEAFKSNVTFAHYLPSLAYRIALAAEGKIDIVLIKPESHDWDIAAADLILQECGGLIRDIDNNTPLYGKAPFEHDFLIAGLNRELDNVIDIVRKIRFR</sequence>
<dbReference type="InterPro" id="IPR020583">
    <property type="entry name" value="Inositol_monoP_metal-BS"/>
</dbReference>
<dbReference type="GO" id="GO:0046872">
    <property type="term" value="F:metal ion binding"/>
    <property type="evidence" value="ECO:0007669"/>
    <property type="project" value="UniProtKB-KW"/>
</dbReference>
<evidence type="ECO:0000256" key="3">
    <source>
        <dbReference type="ARBA" id="ARBA00022801"/>
    </source>
</evidence>
<dbReference type="Gene3D" id="3.30.540.10">
    <property type="entry name" value="Fructose-1,6-Bisphosphatase, subunit A, domain 1"/>
    <property type="match status" value="1"/>
</dbReference>
<dbReference type="InterPro" id="IPR000760">
    <property type="entry name" value="Inositol_monophosphatase-like"/>
</dbReference>
<evidence type="ECO:0000313" key="6">
    <source>
        <dbReference type="EMBL" id="OLY44677.1"/>
    </source>
</evidence>
<keyword evidence="2 5" id="KW-0479">Metal-binding</keyword>
<reference evidence="6 7" key="1">
    <citation type="submission" date="2016-12" db="EMBL/GenBank/DDBJ databases">
        <title>Comparative genomics of Bartonella apis.</title>
        <authorList>
            <person name="Engel P."/>
        </authorList>
    </citation>
    <scope>NUCLEOTIDE SEQUENCE [LARGE SCALE GENOMIC DNA]</scope>
    <source>
        <strain evidence="6 7">PEB0149</strain>
    </source>
</reference>
<dbReference type="PROSITE" id="PS00629">
    <property type="entry name" value="IMP_1"/>
    <property type="match status" value="1"/>
</dbReference>
<dbReference type="SUPFAM" id="SSF56655">
    <property type="entry name" value="Carbohydrate phosphatase"/>
    <property type="match status" value="1"/>
</dbReference>